<sequence>MASETPRTTVHADRLRALRELQRLTADGALDVQLLTHRRRTGAVPLSPAPPPATLEP</sequence>
<dbReference type="EMBL" id="CP049945">
    <property type="protein sequence ID" value="QRF03633.1"/>
    <property type="molecule type" value="Genomic_DNA"/>
</dbReference>
<feature type="compositionally biased region" description="Pro residues" evidence="1">
    <location>
        <begin position="47"/>
        <end position="57"/>
    </location>
</feature>
<accession>A0ABX7EGI1</accession>
<evidence type="ECO:0000256" key="1">
    <source>
        <dbReference type="SAM" id="MobiDB-lite"/>
    </source>
</evidence>
<dbReference type="Proteomes" id="UP000596311">
    <property type="component" value="Chromosome"/>
</dbReference>
<keyword evidence="3" id="KW-1185">Reference proteome</keyword>
<gene>
    <name evidence="2" type="ORF">G9U55_16565</name>
</gene>
<organism evidence="2 3">
    <name type="scientific">Streptomyces koyangensis</name>
    <dbReference type="NCBI Taxonomy" id="188770"/>
    <lineage>
        <taxon>Bacteria</taxon>
        <taxon>Bacillati</taxon>
        <taxon>Actinomycetota</taxon>
        <taxon>Actinomycetes</taxon>
        <taxon>Kitasatosporales</taxon>
        <taxon>Streptomycetaceae</taxon>
        <taxon>Streptomyces</taxon>
        <taxon>Streptomyces aurantiacus group</taxon>
    </lineage>
</organism>
<name>A0ABX7EGI1_9ACTN</name>
<feature type="region of interest" description="Disordered" evidence="1">
    <location>
        <begin position="37"/>
        <end position="57"/>
    </location>
</feature>
<proteinExistence type="predicted"/>
<dbReference type="RefSeq" id="WP_203215105.1">
    <property type="nucleotide sequence ID" value="NZ_CP049945.1"/>
</dbReference>
<protein>
    <submittedName>
        <fullName evidence="2">Uncharacterized protein</fullName>
    </submittedName>
</protein>
<evidence type="ECO:0000313" key="2">
    <source>
        <dbReference type="EMBL" id="QRF03633.1"/>
    </source>
</evidence>
<evidence type="ECO:0000313" key="3">
    <source>
        <dbReference type="Proteomes" id="UP000596311"/>
    </source>
</evidence>
<reference evidence="2 3" key="1">
    <citation type="submission" date="2020-03" db="EMBL/GenBank/DDBJ databases">
        <title>Genome mining and metabolic profiling illuminate the polycyclic tetramate macrolactams from Streptomyces koyangensis SCSIO 5802.</title>
        <authorList>
            <person name="Ding W."/>
        </authorList>
    </citation>
    <scope>NUCLEOTIDE SEQUENCE [LARGE SCALE GENOMIC DNA]</scope>
    <source>
        <strain evidence="2 3">SCSIO 5802</strain>
    </source>
</reference>